<dbReference type="HOGENOM" id="CLU_1729277_0_0_5"/>
<feature type="region of interest" description="Disordered" evidence="1">
    <location>
        <begin position="132"/>
        <end position="151"/>
    </location>
</feature>
<feature type="compositionally biased region" description="Basic and acidic residues" evidence="1">
    <location>
        <begin position="132"/>
        <end position="145"/>
    </location>
</feature>
<organism evidence="2 3">
    <name type="scientific">Micavibrio aeruginosavorus (strain ARL-13)</name>
    <dbReference type="NCBI Taxonomy" id="856793"/>
    <lineage>
        <taxon>Bacteria</taxon>
        <taxon>Pseudomonadati</taxon>
        <taxon>Bdellovibrionota</taxon>
        <taxon>Bdellovibrionia</taxon>
        <taxon>Bdellovibrionales</taxon>
        <taxon>Pseudobdellovibrionaceae</taxon>
        <taxon>Micavibrio</taxon>
    </lineage>
</organism>
<evidence type="ECO:0000313" key="3">
    <source>
        <dbReference type="Proteomes" id="UP000009286"/>
    </source>
</evidence>
<dbReference type="STRING" id="856793.MICA_584"/>
<dbReference type="AlphaFoldDB" id="G2KMY9"/>
<dbReference type="RefSeq" id="WP_014102144.1">
    <property type="nucleotide sequence ID" value="NC_016026.1"/>
</dbReference>
<reference evidence="2 3" key="1">
    <citation type="journal article" date="2011" name="BMC Genomics">
        <title>Genomic insights into an obligate epibiotic bacterial predator: Micavibrio aeruginosavorus ARL-13.</title>
        <authorList>
            <person name="Wang Z."/>
            <person name="Kadouri D."/>
            <person name="Wu M."/>
        </authorList>
    </citation>
    <scope>NUCLEOTIDE SEQUENCE [LARGE SCALE GENOMIC DNA]</scope>
    <source>
        <strain evidence="2 3">ARL-13</strain>
    </source>
</reference>
<dbReference type="KEGG" id="mai:MICA_584"/>
<gene>
    <name evidence="2" type="ordered locus">MICA_584</name>
</gene>
<sequence>MSIKPRTALIADLEALQAKPAFAGRDIVGKADNFQNDFQLHCYVERCRKEVATDQSKPDLYTDLKALDLQLKKLMEVHATEIAGTVHYSRHGISTTAFKLQSHLDGVADHLFDALDTYREANRNHGAEEEAERAEARQAELDRSHFHSITG</sequence>
<protein>
    <submittedName>
        <fullName evidence="2">Uncharacterized protein</fullName>
    </submittedName>
</protein>
<dbReference type="EMBL" id="CP002382">
    <property type="protein sequence ID" value="AEP08921.1"/>
    <property type="molecule type" value="Genomic_DNA"/>
</dbReference>
<name>G2KMY9_MICAA</name>
<evidence type="ECO:0000256" key="1">
    <source>
        <dbReference type="SAM" id="MobiDB-lite"/>
    </source>
</evidence>
<keyword evidence="3" id="KW-1185">Reference proteome</keyword>
<accession>G2KMY9</accession>
<dbReference type="Proteomes" id="UP000009286">
    <property type="component" value="Chromosome"/>
</dbReference>
<proteinExistence type="predicted"/>
<evidence type="ECO:0000313" key="2">
    <source>
        <dbReference type="EMBL" id="AEP08921.1"/>
    </source>
</evidence>